<organism evidence="2 3">
    <name type="scientific">Capronia epimyces CBS 606.96</name>
    <dbReference type="NCBI Taxonomy" id="1182542"/>
    <lineage>
        <taxon>Eukaryota</taxon>
        <taxon>Fungi</taxon>
        <taxon>Dikarya</taxon>
        <taxon>Ascomycota</taxon>
        <taxon>Pezizomycotina</taxon>
        <taxon>Eurotiomycetes</taxon>
        <taxon>Chaetothyriomycetidae</taxon>
        <taxon>Chaetothyriales</taxon>
        <taxon>Herpotrichiellaceae</taxon>
        <taxon>Capronia</taxon>
    </lineage>
</organism>
<dbReference type="RefSeq" id="XP_007729050.1">
    <property type="nucleotide sequence ID" value="XM_007730860.1"/>
</dbReference>
<feature type="region of interest" description="Disordered" evidence="1">
    <location>
        <begin position="1"/>
        <end position="37"/>
    </location>
</feature>
<feature type="compositionally biased region" description="Pro residues" evidence="1">
    <location>
        <begin position="9"/>
        <end position="19"/>
    </location>
</feature>
<dbReference type="Proteomes" id="UP000019478">
    <property type="component" value="Unassembled WGS sequence"/>
</dbReference>
<feature type="compositionally biased region" description="Polar residues" evidence="1">
    <location>
        <begin position="206"/>
        <end position="215"/>
    </location>
</feature>
<reference evidence="2 3" key="1">
    <citation type="submission" date="2013-03" db="EMBL/GenBank/DDBJ databases">
        <title>The Genome Sequence of Capronia epimyces CBS 606.96.</title>
        <authorList>
            <consortium name="The Broad Institute Genomics Platform"/>
            <person name="Cuomo C."/>
            <person name="de Hoog S."/>
            <person name="Gorbushina A."/>
            <person name="Walker B."/>
            <person name="Young S.K."/>
            <person name="Zeng Q."/>
            <person name="Gargeya S."/>
            <person name="Fitzgerald M."/>
            <person name="Haas B."/>
            <person name="Abouelleil A."/>
            <person name="Allen A.W."/>
            <person name="Alvarado L."/>
            <person name="Arachchi H.M."/>
            <person name="Berlin A.M."/>
            <person name="Chapman S.B."/>
            <person name="Gainer-Dewar J."/>
            <person name="Goldberg J."/>
            <person name="Griggs A."/>
            <person name="Gujja S."/>
            <person name="Hansen M."/>
            <person name="Howarth C."/>
            <person name="Imamovic A."/>
            <person name="Ireland A."/>
            <person name="Larimer J."/>
            <person name="McCowan C."/>
            <person name="Murphy C."/>
            <person name="Pearson M."/>
            <person name="Poon T.W."/>
            <person name="Priest M."/>
            <person name="Roberts A."/>
            <person name="Saif S."/>
            <person name="Shea T."/>
            <person name="Sisk P."/>
            <person name="Sykes S."/>
            <person name="Wortman J."/>
            <person name="Nusbaum C."/>
            <person name="Birren B."/>
        </authorList>
    </citation>
    <scope>NUCLEOTIDE SEQUENCE [LARGE SCALE GENOMIC DNA]</scope>
    <source>
        <strain evidence="2 3">CBS 606.96</strain>
    </source>
</reference>
<keyword evidence="3" id="KW-1185">Reference proteome</keyword>
<dbReference type="AlphaFoldDB" id="W9YR57"/>
<evidence type="ECO:0000313" key="2">
    <source>
        <dbReference type="EMBL" id="EXJ92160.1"/>
    </source>
</evidence>
<feature type="compositionally biased region" description="Polar residues" evidence="1">
    <location>
        <begin position="26"/>
        <end position="37"/>
    </location>
</feature>
<comment type="caution">
    <text evidence="2">The sequence shown here is derived from an EMBL/GenBank/DDBJ whole genome shotgun (WGS) entry which is preliminary data.</text>
</comment>
<dbReference type="EMBL" id="AMGY01000001">
    <property type="protein sequence ID" value="EXJ92160.1"/>
    <property type="molecule type" value="Genomic_DNA"/>
</dbReference>
<sequence length="443" mass="49095">MIPSTPASPTLPPPSPRSPHSPGTSLKQQMVESPTQSMTTCSLHGIDSVLNAVFGETSASSTAATNERLYQNGSNGPICRRNSLTTPVTSPTQLRISTPKLPGYPVRTPEKAYFQSTREDGRTSRMAMRSPRMTLPLRVNTGTTTHSSATSTVPDFPRTMTSINEDGAESPWSDTTTLLNWSPPPSSSTWKASASATATASPLTMRHTTNSNPSSLKRLARSHVPSPIFTSTLTPTRSPIRKKPRSCLRFRAPPAPKYYVVVRKSGSEPLSPTTLRNRIQYLNSVEHLRAPLVPLISVTSGLAHPAFPTSLLQYHLLTHDQLDDLARWYHQVQPPVDETFMYPVWIPAWTSLHPDARASNENVIFSNTGSAAAPTAAKIDIETKRRRFGRFIGLRGCESPTTAGPENERPEELARRMEREWRRALERAAEEDRAWEKGWRGRW</sequence>
<dbReference type="GeneID" id="19164850"/>
<name>W9YR57_9EURO</name>
<gene>
    <name evidence="2" type="ORF">A1O3_00710</name>
</gene>
<feature type="compositionally biased region" description="Low complexity" evidence="1">
    <location>
        <begin position="183"/>
        <end position="204"/>
    </location>
</feature>
<accession>W9YR57</accession>
<feature type="region of interest" description="Disordered" evidence="1">
    <location>
        <begin position="183"/>
        <end position="216"/>
    </location>
</feature>
<proteinExistence type="predicted"/>
<feature type="region of interest" description="Disordered" evidence="1">
    <location>
        <begin position="138"/>
        <end position="159"/>
    </location>
</feature>
<evidence type="ECO:0000256" key="1">
    <source>
        <dbReference type="SAM" id="MobiDB-lite"/>
    </source>
</evidence>
<evidence type="ECO:0000313" key="3">
    <source>
        <dbReference type="Proteomes" id="UP000019478"/>
    </source>
</evidence>
<protein>
    <submittedName>
        <fullName evidence="2">Uncharacterized protein</fullName>
    </submittedName>
</protein>
<dbReference type="eggNOG" id="ENOG502STXT">
    <property type="taxonomic scope" value="Eukaryota"/>
</dbReference>
<dbReference type="HOGENOM" id="CLU_058852_0_0_1"/>
<feature type="compositionally biased region" description="Low complexity" evidence="1">
    <location>
        <begin position="141"/>
        <end position="152"/>
    </location>
</feature>
<dbReference type="OrthoDB" id="4156665at2759"/>